<dbReference type="Proteomes" id="UP000190857">
    <property type="component" value="Unassembled WGS sequence"/>
</dbReference>
<evidence type="ECO:0000313" key="18">
    <source>
        <dbReference type="EMBL" id="SKC45198.1"/>
    </source>
</evidence>
<sequence length="477" mass="49817">MTTPDDRMPEQPDQPHDSAQPDPAVSGGTPAASAASAASGASAAVGHSGDPATDARPKRTLSRRGLFGLAGAAAGGLVVGGAGATAVAQATASGTSGAADSYAFFGANQAGIVTPAQDRLHFAAFDLSSTASREDVVELLQDWTLAASRLTQGLDVSEDGAVGGPSLAPPDDTGEALGLPAAGLTITIGFGPTLFTSRDGIDRFGIADKRPAALVDLPHFSGDTLDDAQSGGDLCIQACADDPQIAVHAIRNLSRIAFGRASLRWSQLGFGRTSSTSTAQATPRNLFGFKDGTANIKLEQPEIVDDQVWAQKTDGAGWMAGGSYLVSRKIRMLIENWDRVALGEQERVVGRDKGEGAPLSGGTEFTEIALDKTGDDGRSIDTAAHVRLAHPSQNKGQQLLRRGYNFVDGNDELGRLNAGLFFIAYQRDPRTQFIPIQRQLSQNDLMNEYIKHVSSGIFAVPPGARNADDYIGSTLFG</sequence>
<dbReference type="InterPro" id="IPR006311">
    <property type="entry name" value="TAT_signal"/>
</dbReference>
<dbReference type="STRING" id="123320.SAMN06309945_1114"/>
<dbReference type="PROSITE" id="PS51404">
    <property type="entry name" value="DYP_PEROXIDASE"/>
    <property type="match status" value="1"/>
</dbReference>
<dbReference type="InterPro" id="IPR011008">
    <property type="entry name" value="Dimeric_a/b-barrel"/>
</dbReference>
<evidence type="ECO:0000256" key="7">
    <source>
        <dbReference type="ARBA" id="ARBA00023004"/>
    </source>
</evidence>
<name>A0A1T5J1T8_9MICO</name>
<keyword evidence="8" id="KW-0456">Lyase</keyword>
<dbReference type="NCBIfam" id="TIGR01412">
    <property type="entry name" value="tat_substr_1"/>
    <property type="match status" value="1"/>
</dbReference>
<evidence type="ECO:0000256" key="10">
    <source>
        <dbReference type="ARBA" id="ARBA00033771"/>
    </source>
</evidence>
<dbReference type="PANTHER" id="PTHR30521:SF4">
    <property type="entry name" value="DEFERROCHELATASE"/>
    <property type="match status" value="1"/>
</dbReference>
<evidence type="ECO:0000256" key="5">
    <source>
        <dbReference type="ARBA" id="ARBA00022729"/>
    </source>
</evidence>
<dbReference type="InterPro" id="IPR048328">
    <property type="entry name" value="Dyp_perox_C"/>
</dbReference>
<keyword evidence="15" id="KW-1133">Transmembrane helix</keyword>
<dbReference type="EMBL" id="FUZP01000001">
    <property type="protein sequence ID" value="SKC45198.1"/>
    <property type="molecule type" value="Genomic_DNA"/>
</dbReference>
<feature type="compositionally biased region" description="Basic and acidic residues" evidence="14">
    <location>
        <begin position="1"/>
        <end position="16"/>
    </location>
</feature>
<dbReference type="GO" id="GO:0020037">
    <property type="term" value="F:heme binding"/>
    <property type="evidence" value="ECO:0007669"/>
    <property type="project" value="InterPro"/>
</dbReference>
<evidence type="ECO:0000256" key="12">
    <source>
        <dbReference type="ARBA" id="ARBA00048856"/>
    </source>
</evidence>
<evidence type="ECO:0000256" key="6">
    <source>
        <dbReference type="ARBA" id="ARBA00023002"/>
    </source>
</evidence>
<dbReference type="GO" id="GO:0033212">
    <property type="term" value="P:iron import into cell"/>
    <property type="evidence" value="ECO:0007669"/>
    <property type="project" value="InterPro"/>
</dbReference>
<keyword evidence="7 13" id="KW-0408">Iron</keyword>
<protein>
    <recommendedName>
        <fullName evidence="10 13">Deferrochelatase</fullName>
        <ecNumber evidence="13">1.11.1.-</ecNumber>
    </recommendedName>
    <alternativeName>
        <fullName evidence="11 13">Peroxidase EfeB</fullName>
    </alternativeName>
</protein>
<keyword evidence="3 13" id="KW-0349">Heme</keyword>
<evidence type="ECO:0000256" key="11">
    <source>
        <dbReference type="ARBA" id="ARBA00033775"/>
    </source>
</evidence>
<dbReference type="GO" id="GO:0046872">
    <property type="term" value="F:metal ion binding"/>
    <property type="evidence" value="ECO:0007669"/>
    <property type="project" value="UniProtKB-KW"/>
</dbReference>
<dbReference type="EC" id="1.11.1.-" evidence="13"/>
<dbReference type="GO" id="GO:0004325">
    <property type="term" value="F:ferrochelatase activity"/>
    <property type="evidence" value="ECO:0007669"/>
    <property type="project" value="UniProtKB-EC"/>
</dbReference>
<evidence type="ECO:0000259" key="16">
    <source>
        <dbReference type="Pfam" id="PF04261"/>
    </source>
</evidence>
<dbReference type="SUPFAM" id="SSF54909">
    <property type="entry name" value="Dimeric alpha+beta barrel"/>
    <property type="match status" value="1"/>
</dbReference>
<keyword evidence="6 13" id="KW-0560">Oxidoreductase</keyword>
<dbReference type="AlphaFoldDB" id="A0A1T5J1T8"/>
<comment type="similarity">
    <text evidence="9 13">Belongs to the DyP-type peroxidase family.</text>
</comment>
<evidence type="ECO:0000256" key="14">
    <source>
        <dbReference type="SAM" id="MobiDB-lite"/>
    </source>
</evidence>
<comment type="subcellular location">
    <subcellularLocation>
        <location evidence="1">Cell envelope</location>
    </subcellularLocation>
</comment>
<evidence type="ECO:0000313" key="19">
    <source>
        <dbReference type="Proteomes" id="UP000190857"/>
    </source>
</evidence>
<evidence type="ECO:0000256" key="3">
    <source>
        <dbReference type="ARBA" id="ARBA00022617"/>
    </source>
</evidence>
<feature type="domain" description="Dyp-type peroxidase C-terminal" evidence="17">
    <location>
        <begin position="282"/>
        <end position="464"/>
    </location>
</feature>
<proteinExistence type="inferred from homology"/>
<evidence type="ECO:0000256" key="8">
    <source>
        <dbReference type="ARBA" id="ARBA00023239"/>
    </source>
</evidence>
<evidence type="ECO:0000256" key="15">
    <source>
        <dbReference type="SAM" id="Phobius"/>
    </source>
</evidence>
<organism evidence="18 19">
    <name type="scientific">Okibacterium fritillariae</name>
    <dbReference type="NCBI Taxonomy" id="123320"/>
    <lineage>
        <taxon>Bacteria</taxon>
        <taxon>Bacillati</taxon>
        <taxon>Actinomycetota</taxon>
        <taxon>Actinomycetes</taxon>
        <taxon>Micrococcales</taxon>
        <taxon>Microbacteriaceae</taxon>
        <taxon>Okibacterium</taxon>
    </lineage>
</organism>
<keyword evidence="2 13" id="KW-0575">Peroxidase</keyword>
<reference evidence="18 19" key="1">
    <citation type="submission" date="2017-02" db="EMBL/GenBank/DDBJ databases">
        <authorList>
            <person name="Peterson S.W."/>
        </authorList>
    </citation>
    <scope>NUCLEOTIDE SEQUENCE [LARGE SCALE GENOMIC DNA]</scope>
    <source>
        <strain evidence="18 19">VKM Ac-2059</strain>
    </source>
</reference>
<evidence type="ECO:0000259" key="17">
    <source>
        <dbReference type="Pfam" id="PF20628"/>
    </source>
</evidence>
<dbReference type="InterPro" id="IPR006314">
    <property type="entry name" value="Dyp_peroxidase"/>
</dbReference>
<dbReference type="GO" id="GO:0030313">
    <property type="term" value="C:cell envelope"/>
    <property type="evidence" value="ECO:0007669"/>
    <property type="project" value="UniProtKB-SubCell"/>
</dbReference>
<feature type="domain" description="Dyp-type peroxidase N-terminal" evidence="16">
    <location>
        <begin position="109"/>
        <end position="270"/>
    </location>
</feature>
<keyword evidence="19" id="KW-1185">Reference proteome</keyword>
<dbReference type="Pfam" id="PF20628">
    <property type="entry name" value="Dyp_perox_C"/>
    <property type="match status" value="1"/>
</dbReference>
<feature type="region of interest" description="Disordered" evidence="14">
    <location>
        <begin position="1"/>
        <end position="58"/>
    </location>
</feature>
<dbReference type="InterPro" id="IPR048327">
    <property type="entry name" value="Dyp_perox_N"/>
</dbReference>
<dbReference type="NCBIfam" id="TIGR01413">
    <property type="entry name" value="Dyp_perox_fam"/>
    <property type="match status" value="1"/>
</dbReference>
<evidence type="ECO:0000256" key="1">
    <source>
        <dbReference type="ARBA" id="ARBA00004196"/>
    </source>
</evidence>
<dbReference type="GO" id="GO:0005829">
    <property type="term" value="C:cytosol"/>
    <property type="evidence" value="ECO:0007669"/>
    <property type="project" value="TreeGrafter"/>
</dbReference>
<dbReference type="PROSITE" id="PS51318">
    <property type="entry name" value="TAT"/>
    <property type="match status" value="1"/>
</dbReference>
<dbReference type="GO" id="GO:0004601">
    <property type="term" value="F:peroxidase activity"/>
    <property type="evidence" value="ECO:0007669"/>
    <property type="project" value="UniProtKB-KW"/>
</dbReference>
<keyword evidence="15" id="KW-0812">Transmembrane</keyword>
<comment type="cofactor">
    <cofactor evidence="13">
        <name>heme b</name>
        <dbReference type="ChEBI" id="CHEBI:60344"/>
    </cofactor>
    <text evidence="13">Binds 1 heme b (iron(II)-protoporphyrin IX) group non-covalently per subunit.</text>
</comment>
<evidence type="ECO:0000256" key="2">
    <source>
        <dbReference type="ARBA" id="ARBA00022559"/>
    </source>
</evidence>
<evidence type="ECO:0000256" key="13">
    <source>
        <dbReference type="RuleBase" id="RU365017"/>
    </source>
</evidence>
<evidence type="ECO:0000256" key="9">
    <source>
        <dbReference type="ARBA" id="ARBA00025737"/>
    </source>
</evidence>
<dbReference type="RefSeq" id="WP_234990974.1">
    <property type="nucleotide sequence ID" value="NZ_FUZP01000001.1"/>
</dbReference>
<evidence type="ECO:0000256" key="4">
    <source>
        <dbReference type="ARBA" id="ARBA00022723"/>
    </source>
</evidence>
<dbReference type="Pfam" id="PF04261">
    <property type="entry name" value="Dyp_perox_N"/>
    <property type="match status" value="1"/>
</dbReference>
<gene>
    <name evidence="18" type="ORF">SAMN06309945_1114</name>
</gene>
<feature type="transmembrane region" description="Helical" evidence="15">
    <location>
        <begin position="66"/>
        <end position="88"/>
    </location>
</feature>
<dbReference type="PANTHER" id="PTHR30521">
    <property type="entry name" value="DEFERROCHELATASE/PEROXIDASE"/>
    <property type="match status" value="1"/>
</dbReference>
<keyword evidence="15" id="KW-0472">Membrane</keyword>
<comment type="function">
    <text evidence="13">Involved in the recovery of exogenous heme iron. Extracts iron from heme while preserving the protoporphyrin ring intact.</text>
</comment>
<feature type="compositionally biased region" description="Low complexity" evidence="14">
    <location>
        <begin position="24"/>
        <end position="49"/>
    </location>
</feature>
<keyword evidence="4 13" id="KW-0479">Metal-binding</keyword>
<keyword evidence="5" id="KW-0732">Signal</keyword>
<accession>A0A1T5J1T8</accession>
<comment type="catalytic activity">
    <reaction evidence="12">
        <text>heme b + 2 H(+) = protoporphyrin IX + Fe(2+)</text>
        <dbReference type="Rhea" id="RHEA:22584"/>
        <dbReference type="ChEBI" id="CHEBI:15378"/>
        <dbReference type="ChEBI" id="CHEBI:29033"/>
        <dbReference type="ChEBI" id="CHEBI:57306"/>
        <dbReference type="ChEBI" id="CHEBI:60344"/>
        <dbReference type="EC" id="4.98.1.1"/>
    </reaction>
    <physiologicalReaction direction="left-to-right" evidence="12">
        <dbReference type="Rhea" id="RHEA:22585"/>
    </physiologicalReaction>
</comment>
<dbReference type="InterPro" id="IPR006313">
    <property type="entry name" value="EfeB/EfeN"/>
</dbReference>